<proteinExistence type="predicted"/>
<dbReference type="InterPro" id="IPR043128">
    <property type="entry name" value="Rev_trsase/Diguanyl_cyclase"/>
</dbReference>
<comment type="caution">
    <text evidence="1">The sequence shown here is derived from an EMBL/GenBank/DDBJ whole genome shotgun (WGS) entry which is preliminary data.</text>
</comment>
<dbReference type="PANTHER" id="PTHR24559:SF435">
    <property type="entry name" value="RIBONUCLEASE H"/>
    <property type="match status" value="1"/>
</dbReference>
<dbReference type="Gene3D" id="3.10.10.10">
    <property type="entry name" value="HIV Type 1 Reverse Transcriptase, subunit A, domain 1"/>
    <property type="match status" value="1"/>
</dbReference>
<dbReference type="Proteomes" id="UP001152795">
    <property type="component" value="Unassembled WGS sequence"/>
</dbReference>
<gene>
    <name evidence="1" type="ORF">PACLA_8A012398</name>
</gene>
<dbReference type="OrthoDB" id="5990438at2759"/>
<name>A0A6S7G5U1_PARCT</name>
<dbReference type="InterPro" id="IPR043502">
    <property type="entry name" value="DNA/RNA_pol_sf"/>
</dbReference>
<reference evidence="1" key="1">
    <citation type="submission" date="2020-04" db="EMBL/GenBank/DDBJ databases">
        <authorList>
            <person name="Alioto T."/>
            <person name="Alioto T."/>
            <person name="Gomez Garrido J."/>
        </authorList>
    </citation>
    <scope>NUCLEOTIDE SEQUENCE</scope>
    <source>
        <strain evidence="1">A484AB</strain>
    </source>
</reference>
<dbReference type="AlphaFoldDB" id="A0A6S7G5U1"/>
<dbReference type="InterPro" id="IPR053134">
    <property type="entry name" value="RNA-dir_DNA_polymerase"/>
</dbReference>
<dbReference type="PANTHER" id="PTHR24559">
    <property type="entry name" value="TRANSPOSON TY3-I GAG-POL POLYPROTEIN"/>
    <property type="match status" value="1"/>
</dbReference>
<keyword evidence="2" id="KW-1185">Reference proteome</keyword>
<protein>
    <submittedName>
        <fullName evidence="1">Uncharacterized protein</fullName>
    </submittedName>
</protein>
<accession>A0A6S7G5U1</accession>
<sequence length="192" mass="21927">MRQGMIFSIRTVLGRLQLVQSVVPIDVKLKDNPSTRHLKNLDLGGLTEEQRNLASKLLVEQADAFAHDDDDVGHIPNLQINIQFNDTKPVQKNYVAVPRPLYLEVKAYIEDLINRNFIRKSNSPNSSPVVCVRKKDQTLSLCVDFRELNRKTHIDRHPISRIQETVDNLRGNSWFSVLDQGKAYPLTAFITP</sequence>
<dbReference type="Gene3D" id="3.30.70.270">
    <property type="match status" value="1"/>
</dbReference>
<evidence type="ECO:0000313" key="1">
    <source>
        <dbReference type="EMBL" id="CAB3988534.1"/>
    </source>
</evidence>
<dbReference type="EMBL" id="CACRXK020001339">
    <property type="protein sequence ID" value="CAB3988534.1"/>
    <property type="molecule type" value="Genomic_DNA"/>
</dbReference>
<dbReference type="SUPFAM" id="SSF56672">
    <property type="entry name" value="DNA/RNA polymerases"/>
    <property type="match status" value="1"/>
</dbReference>
<evidence type="ECO:0000313" key="2">
    <source>
        <dbReference type="Proteomes" id="UP001152795"/>
    </source>
</evidence>
<organism evidence="1 2">
    <name type="scientific">Paramuricea clavata</name>
    <name type="common">Red gorgonian</name>
    <name type="synonym">Violescent sea-whip</name>
    <dbReference type="NCBI Taxonomy" id="317549"/>
    <lineage>
        <taxon>Eukaryota</taxon>
        <taxon>Metazoa</taxon>
        <taxon>Cnidaria</taxon>
        <taxon>Anthozoa</taxon>
        <taxon>Octocorallia</taxon>
        <taxon>Malacalcyonacea</taxon>
        <taxon>Plexauridae</taxon>
        <taxon>Paramuricea</taxon>
    </lineage>
</organism>